<organism evidence="5 6">
    <name type="scientific">Erythroxylum novogranatense</name>
    <dbReference type="NCBI Taxonomy" id="1862640"/>
    <lineage>
        <taxon>Eukaryota</taxon>
        <taxon>Viridiplantae</taxon>
        <taxon>Streptophyta</taxon>
        <taxon>Embryophyta</taxon>
        <taxon>Tracheophyta</taxon>
        <taxon>Spermatophyta</taxon>
        <taxon>Magnoliopsida</taxon>
        <taxon>eudicotyledons</taxon>
        <taxon>Gunneridae</taxon>
        <taxon>Pentapetalae</taxon>
        <taxon>rosids</taxon>
        <taxon>fabids</taxon>
        <taxon>Malpighiales</taxon>
        <taxon>Erythroxylaceae</taxon>
        <taxon>Erythroxylum</taxon>
    </lineage>
</organism>
<dbReference type="PANTHER" id="PTHR42721:SF11">
    <property type="entry name" value="BETA-D-XYLOSIDASE 5-RELATED"/>
    <property type="match status" value="1"/>
</dbReference>
<evidence type="ECO:0000256" key="2">
    <source>
        <dbReference type="ARBA" id="ARBA00022801"/>
    </source>
</evidence>
<dbReference type="SMART" id="SM01217">
    <property type="entry name" value="Fn3_like"/>
    <property type="match status" value="1"/>
</dbReference>
<dbReference type="InterPro" id="IPR036881">
    <property type="entry name" value="Glyco_hydro_3_C_sf"/>
</dbReference>
<evidence type="ECO:0000313" key="5">
    <source>
        <dbReference type="EMBL" id="KAJ8761238.1"/>
    </source>
</evidence>
<dbReference type="GO" id="GO:0046556">
    <property type="term" value="F:alpha-L-arabinofuranosidase activity"/>
    <property type="evidence" value="ECO:0007669"/>
    <property type="project" value="TreeGrafter"/>
</dbReference>
<dbReference type="Gene3D" id="3.40.50.1700">
    <property type="entry name" value="Glycoside hydrolase family 3 C-terminal domain"/>
    <property type="match status" value="1"/>
</dbReference>
<accession>A0AAV8T4R2</accession>
<dbReference type="GO" id="GO:0031222">
    <property type="term" value="P:arabinan catabolic process"/>
    <property type="evidence" value="ECO:0007669"/>
    <property type="project" value="TreeGrafter"/>
</dbReference>
<keyword evidence="3" id="KW-0326">Glycosidase</keyword>
<proteinExistence type="predicted"/>
<dbReference type="GO" id="GO:0009044">
    <property type="term" value="F:xylan 1,4-beta-xylosidase activity"/>
    <property type="evidence" value="ECO:0007669"/>
    <property type="project" value="InterPro"/>
</dbReference>
<dbReference type="AlphaFoldDB" id="A0AAV8T4R2"/>
<dbReference type="SUPFAM" id="SSF51445">
    <property type="entry name" value="(Trans)glycosidases"/>
    <property type="match status" value="1"/>
</dbReference>
<reference evidence="5 6" key="1">
    <citation type="submission" date="2021-09" db="EMBL/GenBank/DDBJ databases">
        <title>Genomic insights and catalytic innovation underlie evolution of tropane alkaloids biosynthesis.</title>
        <authorList>
            <person name="Wang Y.-J."/>
            <person name="Tian T."/>
            <person name="Huang J.-P."/>
            <person name="Huang S.-X."/>
        </authorList>
    </citation>
    <scope>NUCLEOTIDE SEQUENCE [LARGE SCALE GENOMIC DNA]</scope>
    <source>
        <strain evidence="5">KIB-2018</strain>
        <tissue evidence="5">Leaf</tissue>
    </source>
</reference>
<comment type="caution">
    <text evidence="5">The sequence shown here is derived from an EMBL/GenBank/DDBJ whole genome shotgun (WGS) entry which is preliminary data.</text>
</comment>
<dbReference type="InterPro" id="IPR001764">
    <property type="entry name" value="Glyco_hydro_3_N"/>
</dbReference>
<evidence type="ECO:0000256" key="3">
    <source>
        <dbReference type="ARBA" id="ARBA00023295"/>
    </source>
</evidence>
<keyword evidence="1" id="KW-0732">Signal</keyword>
<dbReference type="InterPro" id="IPR017853">
    <property type="entry name" value="GH"/>
</dbReference>
<dbReference type="Proteomes" id="UP001159364">
    <property type="component" value="Linkage Group LG06"/>
</dbReference>
<dbReference type="InterPro" id="IPR013783">
    <property type="entry name" value="Ig-like_fold"/>
</dbReference>
<dbReference type="InterPro" id="IPR026891">
    <property type="entry name" value="Fn3-like"/>
</dbReference>
<dbReference type="InterPro" id="IPR002772">
    <property type="entry name" value="Glyco_hydro_3_C"/>
</dbReference>
<keyword evidence="2" id="KW-0378">Hydrolase</keyword>
<dbReference type="GO" id="GO:0045493">
    <property type="term" value="P:xylan catabolic process"/>
    <property type="evidence" value="ECO:0007669"/>
    <property type="project" value="InterPro"/>
</dbReference>
<dbReference type="Pfam" id="PF14310">
    <property type="entry name" value="Fn3-like"/>
    <property type="match status" value="1"/>
</dbReference>
<dbReference type="InterPro" id="IPR044993">
    <property type="entry name" value="BXL"/>
</dbReference>
<name>A0AAV8T4R2_9ROSI</name>
<dbReference type="Gene3D" id="3.20.20.300">
    <property type="entry name" value="Glycoside hydrolase, family 3, N-terminal domain"/>
    <property type="match status" value="1"/>
</dbReference>
<gene>
    <name evidence="5" type="ORF">K2173_001294</name>
</gene>
<dbReference type="Pfam" id="PF00933">
    <property type="entry name" value="Glyco_hydro_3"/>
    <property type="match status" value="1"/>
</dbReference>
<sequence length="656" mass="71277">MVWYFSQAVSTEARAMFNLGRGGLTYWSPTINVVRDPRWGRITETPGEDPFVVGTYATNYVRGLQDVEGQENTTDLTSRPLKVSACCKHYTAYDVDNWNGTDRYHYDAEVTEQDMLETFLPPFEMCVKEGDSSSVMCSYNRVNGIPTCADPKLLNQTIRGEWNLRGYIVADCDSIEVMVDDHKFLGDTNEEAVARAFKAGLDLDCGDYYPKYGASAVKQGKVRVEDIDRSLIFLYILLMRVGFFDGNPKYSSLGKQDICSKQNMELAAEAARQGIVLLKNDNNTLPLNKAAMSSLAVVGPHANATLAMIGNYAFDPKNPGTPCQFSSPINGFSKFGMVTAAPGCVDVACKNNSLFSQALDAAMNSDATIIVAGLDLSVEAESLDRNDLLLPGSQTDLITQVADASEGPVILVLMTAGGVDISSSINNPKIGGILWAGYPGQDGGRAIAEVVFGLHNPGGRLPITWYPADYVKQLPLTSMPLRPTGSYPGRTYKFYNGTTIFPFGYGLSYTKFNYKHIARTSAVTIKLSRTIKCRDIDYGNNAKPTCPALLINDLKCEETILFDVQVQNAGAINGDAVLLIYSKAPDGITGAPLKQVVGFQRVFVAAGGNAMAKFELNACKSLGIVDYTGYRLLPSGINNIIIGDTGVTFPVEVIFQ</sequence>
<dbReference type="PRINTS" id="PR00133">
    <property type="entry name" value="GLHYDRLASE3"/>
</dbReference>
<dbReference type="InterPro" id="IPR036962">
    <property type="entry name" value="Glyco_hydro_3_N_sf"/>
</dbReference>
<evidence type="ECO:0000313" key="6">
    <source>
        <dbReference type="Proteomes" id="UP001159364"/>
    </source>
</evidence>
<dbReference type="FunFam" id="3.40.50.1700:FF:000001">
    <property type="entry name" value="probable beta-D-xylosidase 2"/>
    <property type="match status" value="1"/>
</dbReference>
<dbReference type="SUPFAM" id="SSF52279">
    <property type="entry name" value="Beta-D-glucan exohydrolase, C-terminal domain"/>
    <property type="match status" value="1"/>
</dbReference>
<dbReference type="EMBL" id="JAIWQS010000006">
    <property type="protein sequence ID" value="KAJ8761238.1"/>
    <property type="molecule type" value="Genomic_DNA"/>
</dbReference>
<dbReference type="PANTHER" id="PTHR42721">
    <property type="entry name" value="SUGAR HYDROLASE-RELATED"/>
    <property type="match status" value="1"/>
</dbReference>
<feature type="domain" description="Fibronectin type III-like" evidence="4">
    <location>
        <begin position="576"/>
        <end position="646"/>
    </location>
</feature>
<dbReference type="Pfam" id="PF01915">
    <property type="entry name" value="Glyco_hydro_3_C"/>
    <property type="match status" value="1"/>
</dbReference>
<dbReference type="Gene3D" id="2.60.40.10">
    <property type="entry name" value="Immunoglobulins"/>
    <property type="match status" value="1"/>
</dbReference>
<evidence type="ECO:0000259" key="4">
    <source>
        <dbReference type="SMART" id="SM01217"/>
    </source>
</evidence>
<protein>
    <recommendedName>
        <fullName evidence="4">Fibronectin type III-like domain-containing protein</fullName>
    </recommendedName>
</protein>
<evidence type="ECO:0000256" key="1">
    <source>
        <dbReference type="ARBA" id="ARBA00022729"/>
    </source>
</evidence>
<keyword evidence="6" id="KW-1185">Reference proteome</keyword>